<dbReference type="GO" id="GO:0004519">
    <property type="term" value="F:endonuclease activity"/>
    <property type="evidence" value="ECO:0007669"/>
    <property type="project" value="InterPro"/>
</dbReference>
<feature type="chain" id="PRO_5042100497" description="HNH nuclease domain-containing protein" evidence="1">
    <location>
        <begin position="16"/>
        <end position="242"/>
    </location>
</feature>
<dbReference type="Proteomes" id="UP001230188">
    <property type="component" value="Unassembled WGS sequence"/>
</dbReference>
<dbReference type="GO" id="GO:0008270">
    <property type="term" value="F:zinc ion binding"/>
    <property type="evidence" value="ECO:0007669"/>
    <property type="project" value="InterPro"/>
</dbReference>
<dbReference type="InterPro" id="IPR052892">
    <property type="entry name" value="NA-targeting_endonuclease"/>
</dbReference>
<dbReference type="EMBL" id="JAQMWT010000028">
    <property type="protein sequence ID" value="KAJ8613498.1"/>
    <property type="molecule type" value="Genomic_DNA"/>
</dbReference>
<keyword evidence="4" id="KW-1185">Reference proteome</keyword>
<dbReference type="PANTHER" id="PTHR33877:SF2">
    <property type="entry name" value="OS07G0170200 PROTEIN"/>
    <property type="match status" value="1"/>
</dbReference>
<accession>A0AAD7XRM1</accession>
<dbReference type="PANTHER" id="PTHR33877">
    <property type="entry name" value="SLL1193 PROTEIN"/>
    <property type="match status" value="1"/>
</dbReference>
<reference evidence="3" key="1">
    <citation type="submission" date="2023-01" db="EMBL/GenBank/DDBJ databases">
        <title>Metagenome sequencing of chrysophaentin producing Chrysophaeum taylorii.</title>
        <authorList>
            <person name="Davison J."/>
            <person name="Bewley C."/>
        </authorList>
    </citation>
    <scope>NUCLEOTIDE SEQUENCE</scope>
    <source>
        <strain evidence="3">NIES-1699</strain>
    </source>
</reference>
<organism evidence="3 4">
    <name type="scientific">Chrysophaeum taylorii</name>
    <dbReference type="NCBI Taxonomy" id="2483200"/>
    <lineage>
        <taxon>Eukaryota</taxon>
        <taxon>Sar</taxon>
        <taxon>Stramenopiles</taxon>
        <taxon>Ochrophyta</taxon>
        <taxon>Pelagophyceae</taxon>
        <taxon>Pelagomonadales</taxon>
        <taxon>Pelagomonadaceae</taxon>
        <taxon>Chrysophaeum</taxon>
    </lineage>
</organism>
<dbReference type="CDD" id="cd00085">
    <property type="entry name" value="HNHc"/>
    <property type="match status" value="1"/>
</dbReference>
<feature type="domain" description="HNH nuclease" evidence="2">
    <location>
        <begin position="125"/>
        <end position="176"/>
    </location>
</feature>
<dbReference type="InterPro" id="IPR002711">
    <property type="entry name" value="HNH"/>
</dbReference>
<dbReference type="GO" id="GO:0003676">
    <property type="term" value="F:nucleic acid binding"/>
    <property type="evidence" value="ECO:0007669"/>
    <property type="project" value="InterPro"/>
</dbReference>
<evidence type="ECO:0000313" key="3">
    <source>
        <dbReference type="EMBL" id="KAJ8613498.1"/>
    </source>
</evidence>
<evidence type="ECO:0000313" key="4">
    <source>
        <dbReference type="Proteomes" id="UP001230188"/>
    </source>
</evidence>
<dbReference type="Gene3D" id="1.10.30.50">
    <property type="match status" value="1"/>
</dbReference>
<protein>
    <recommendedName>
        <fullName evidence="2">HNH nuclease domain-containing protein</fullName>
    </recommendedName>
</protein>
<dbReference type="AlphaFoldDB" id="A0AAD7XRM1"/>
<gene>
    <name evidence="3" type="ORF">CTAYLR_002170</name>
</gene>
<evidence type="ECO:0000256" key="1">
    <source>
        <dbReference type="SAM" id="SignalP"/>
    </source>
</evidence>
<dbReference type="InterPro" id="IPR003615">
    <property type="entry name" value="HNH_nuc"/>
</dbReference>
<keyword evidence="1" id="KW-0732">Signal</keyword>
<dbReference type="Pfam" id="PF01844">
    <property type="entry name" value="HNH"/>
    <property type="match status" value="1"/>
</dbReference>
<name>A0AAD7XRM1_9STRA</name>
<comment type="caution">
    <text evidence="3">The sequence shown here is derived from an EMBL/GenBank/DDBJ whole genome shotgun (WGS) entry which is preliminary data.</text>
</comment>
<evidence type="ECO:0000259" key="2">
    <source>
        <dbReference type="SMART" id="SM00507"/>
    </source>
</evidence>
<sequence length="242" mass="27234">MMGAVGVCLLHAAAAAFVLIPHQGLDVGRCAAHRQAVLDDCSQQQRLNKLDQLGVLVLNADYQPLSFMPLSIWSWQDAIKAVWQGRVNVVHTYEVLIRSATTSFELPSVVVLKQYERKVVKPVRFSRGLLFLRDEYRCQYCARAARDLTCDHVVPRSKGGTTTWTNTVAACVVCNAKKRNLSRDQLKTVGLSLVKEPFEPTPYQLEAIARRRSLQKLRGSARRLPSAWHTYLPINEPPPQRS</sequence>
<proteinExistence type="predicted"/>
<feature type="signal peptide" evidence="1">
    <location>
        <begin position="1"/>
        <end position="15"/>
    </location>
</feature>
<dbReference type="SMART" id="SM00507">
    <property type="entry name" value="HNHc"/>
    <property type="match status" value="1"/>
</dbReference>